<dbReference type="Gramene" id="PGSC0003DMT400014789">
    <property type="protein sequence ID" value="PGSC0003DMT400014789"/>
    <property type="gene ID" value="PGSC0003DMG400005772"/>
</dbReference>
<feature type="compositionally biased region" description="Low complexity" evidence="1">
    <location>
        <begin position="83"/>
        <end position="114"/>
    </location>
</feature>
<feature type="compositionally biased region" description="Low complexity" evidence="1">
    <location>
        <begin position="37"/>
        <end position="48"/>
    </location>
</feature>
<dbReference type="HOGENOM" id="CLU_1144255_0_0_1"/>
<evidence type="ECO:0000256" key="1">
    <source>
        <dbReference type="SAM" id="MobiDB-lite"/>
    </source>
</evidence>
<dbReference type="InParanoid" id="M1A4V8"/>
<accession>M1A4V8</accession>
<reference evidence="2" key="2">
    <citation type="submission" date="2015-06" db="UniProtKB">
        <authorList>
            <consortium name="EnsemblPlants"/>
        </authorList>
    </citation>
    <scope>IDENTIFICATION</scope>
    <source>
        <strain evidence="2">DM1-3 516 R44</strain>
    </source>
</reference>
<dbReference type="AlphaFoldDB" id="M1A4V8"/>
<organism evidence="2 3">
    <name type="scientific">Solanum tuberosum</name>
    <name type="common">Potato</name>
    <dbReference type="NCBI Taxonomy" id="4113"/>
    <lineage>
        <taxon>Eukaryota</taxon>
        <taxon>Viridiplantae</taxon>
        <taxon>Streptophyta</taxon>
        <taxon>Embryophyta</taxon>
        <taxon>Tracheophyta</taxon>
        <taxon>Spermatophyta</taxon>
        <taxon>Magnoliopsida</taxon>
        <taxon>eudicotyledons</taxon>
        <taxon>Gunneridae</taxon>
        <taxon>Pentapetalae</taxon>
        <taxon>asterids</taxon>
        <taxon>lamiids</taxon>
        <taxon>Solanales</taxon>
        <taxon>Solanaceae</taxon>
        <taxon>Solanoideae</taxon>
        <taxon>Solaneae</taxon>
        <taxon>Solanum</taxon>
    </lineage>
</organism>
<proteinExistence type="predicted"/>
<protein>
    <submittedName>
        <fullName evidence="2">Uncharacterized protein</fullName>
    </submittedName>
</protein>
<evidence type="ECO:0000313" key="2">
    <source>
        <dbReference type="EnsemblPlants" id="PGSC0003DMT400014789"/>
    </source>
</evidence>
<feature type="region of interest" description="Disordered" evidence="1">
    <location>
        <begin position="26"/>
        <end position="51"/>
    </location>
</feature>
<feature type="compositionally biased region" description="Basic and acidic residues" evidence="1">
    <location>
        <begin position="188"/>
        <end position="198"/>
    </location>
</feature>
<evidence type="ECO:0000313" key="3">
    <source>
        <dbReference type="Proteomes" id="UP000011115"/>
    </source>
</evidence>
<reference evidence="3" key="1">
    <citation type="journal article" date="2011" name="Nature">
        <title>Genome sequence and analysis of the tuber crop potato.</title>
        <authorList>
            <consortium name="The Potato Genome Sequencing Consortium"/>
        </authorList>
    </citation>
    <scope>NUCLEOTIDE SEQUENCE [LARGE SCALE GENOMIC DNA]</scope>
    <source>
        <strain evidence="3">cv. DM1-3 516 R44</strain>
    </source>
</reference>
<dbReference type="EnsemblPlants" id="PGSC0003DMT400014789">
    <property type="protein sequence ID" value="PGSC0003DMT400014789"/>
    <property type="gene ID" value="PGSC0003DMG400005772"/>
</dbReference>
<feature type="region of interest" description="Disordered" evidence="1">
    <location>
        <begin position="188"/>
        <end position="224"/>
    </location>
</feature>
<sequence length="243" mass="27568">MYQRISVDDSEYLCLHHEKMQDKWLKSREEKKVKNPSSRTQQGSISSSPEIERFLRGIRHQMIKTKCYVCRMDPPWVTKARGRGSYTRGRGRSSSSKISGSSYGSSSSSPIIQRGGMSLVKLTSSSKETTSSIHLDDIPENNPLYAQLRAYLSQKQSDTFASVAKEEVDDIRSYEREESNSSIITHYEKSDTSMRSETSDDIADDAQEAQPCESAKPVTEDMLSKAEDLLRELKRKDKMTTID</sequence>
<dbReference type="PaxDb" id="4113-PGSC0003DMT400014789"/>
<dbReference type="Proteomes" id="UP000011115">
    <property type="component" value="Unassembled WGS sequence"/>
</dbReference>
<feature type="region of interest" description="Disordered" evidence="1">
    <location>
        <begin position="80"/>
        <end position="114"/>
    </location>
</feature>
<keyword evidence="3" id="KW-1185">Reference proteome</keyword>
<name>M1A4V8_SOLTU</name>